<evidence type="ECO:0000259" key="1">
    <source>
        <dbReference type="Pfam" id="PF03235"/>
    </source>
</evidence>
<gene>
    <name evidence="3" type="ORF">JCM15548_13519</name>
</gene>
<dbReference type="Proteomes" id="UP000032900">
    <property type="component" value="Unassembled WGS sequence"/>
</dbReference>
<sequence length="449" mass="52982">MSTHQLHPQIIKTQDLFAKANLTIPDYQRPYKWTSKNVNQLIDDIVHHQTKSAYRLGTIVFYKDKKQRLNVVDGQQRTVTLLLIALAIHSNEGRLKEAMTKAKVRAVESQWFNHLAFKNLITLNNIRDNYREIARRVADFDVATVLFFFEKCELVEVVLQDVSEAFQFFDSQNARGKDLEPHDLLKAFHLREMAEVSTEHERMQSVAIWENQNMNQLKIVFANFLYRIRNWSKGQSARHFTKNEADLFKGISPSIKEPFPFADLYRIGHFYVDGYNRDFNRNIDRNKLNYPFQINQVIINGKRFFEMIDHYMEVLNDIKSIENQSNEAKRIYKTLESYDGRNRTGDKYVRNLFDCCLIYYWDKFGAVEMDRAVEKFFIWAYSLRLNMKNVQLASIDNYALEGPYVFKTIKEALHPSEVLNIKLPSLTNVSSTKTKDLEQIFKELKYLND</sequence>
<proteinExistence type="predicted"/>
<feature type="domain" description="GmrSD restriction endonucleases N-terminal" evidence="1">
    <location>
        <begin position="15"/>
        <end position="189"/>
    </location>
</feature>
<dbReference type="RefSeq" id="WP_062126993.1">
    <property type="nucleotide sequence ID" value="NZ_BAZW01000039.1"/>
</dbReference>
<comment type="caution">
    <text evidence="3">The sequence shown here is derived from an EMBL/GenBank/DDBJ whole genome shotgun (WGS) entry which is preliminary data.</text>
</comment>
<evidence type="ECO:0000313" key="3">
    <source>
        <dbReference type="EMBL" id="GAO31178.1"/>
    </source>
</evidence>
<dbReference type="InterPro" id="IPR004919">
    <property type="entry name" value="GmrSD_N"/>
</dbReference>
<protein>
    <submittedName>
        <fullName evidence="3">Uncharacterized protein</fullName>
    </submittedName>
</protein>
<feature type="domain" description="DUF7834" evidence="2">
    <location>
        <begin position="202"/>
        <end position="435"/>
    </location>
</feature>
<dbReference type="STRING" id="1236989.JCM15548_13519"/>
<evidence type="ECO:0000313" key="4">
    <source>
        <dbReference type="Proteomes" id="UP000032900"/>
    </source>
</evidence>
<organism evidence="3 4">
    <name type="scientific">Geofilum rubicundum JCM 15548</name>
    <dbReference type="NCBI Taxonomy" id="1236989"/>
    <lineage>
        <taxon>Bacteria</taxon>
        <taxon>Pseudomonadati</taxon>
        <taxon>Bacteroidota</taxon>
        <taxon>Bacteroidia</taxon>
        <taxon>Marinilabiliales</taxon>
        <taxon>Marinilabiliaceae</taxon>
        <taxon>Geofilum</taxon>
    </lineage>
</organism>
<keyword evidence="4" id="KW-1185">Reference proteome</keyword>
<name>A0A0E9M0U7_9BACT</name>
<accession>A0A0E9M0U7</accession>
<evidence type="ECO:0000259" key="2">
    <source>
        <dbReference type="Pfam" id="PF25202"/>
    </source>
</evidence>
<dbReference type="Pfam" id="PF25202">
    <property type="entry name" value="DUF7834"/>
    <property type="match status" value="1"/>
</dbReference>
<dbReference type="EMBL" id="BAZW01000039">
    <property type="protein sequence ID" value="GAO31178.1"/>
    <property type="molecule type" value="Genomic_DNA"/>
</dbReference>
<dbReference type="PANTHER" id="PTHR35149">
    <property type="entry name" value="SLL5132 PROTEIN"/>
    <property type="match status" value="1"/>
</dbReference>
<reference evidence="3 4" key="1">
    <citation type="journal article" date="2015" name="Microbes Environ.">
        <title>Distribution and evolution of nitrogen fixation genes in the phylum bacteroidetes.</title>
        <authorList>
            <person name="Inoue J."/>
            <person name="Oshima K."/>
            <person name="Suda W."/>
            <person name="Sakamoto M."/>
            <person name="Iino T."/>
            <person name="Noda S."/>
            <person name="Hongoh Y."/>
            <person name="Hattori M."/>
            <person name="Ohkuma M."/>
        </authorList>
    </citation>
    <scope>NUCLEOTIDE SEQUENCE [LARGE SCALE GENOMIC DNA]</scope>
    <source>
        <strain evidence="3">JCM 15548</strain>
    </source>
</reference>
<dbReference type="AlphaFoldDB" id="A0A0E9M0U7"/>
<dbReference type="OrthoDB" id="9798761at2"/>
<dbReference type="Pfam" id="PF03235">
    <property type="entry name" value="GmrSD_N"/>
    <property type="match status" value="1"/>
</dbReference>
<dbReference type="PANTHER" id="PTHR35149:SF2">
    <property type="entry name" value="DUF262 DOMAIN-CONTAINING PROTEIN"/>
    <property type="match status" value="1"/>
</dbReference>
<dbReference type="InterPro" id="IPR057156">
    <property type="entry name" value="DUF7834"/>
</dbReference>